<gene>
    <name evidence="2" type="primary">Marveld2_0</name>
    <name evidence="2" type="ORF">CRYSOU_R15369</name>
</gene>
<keyword evidence="1" id="KW-0812">Transmembrane</keyword>
<organism evidence="2 3">
    <name type="scientific">Crypturellus soui</name>
    <dbReference type="NCBI Taxonomy" id="458187"/>
    <lineage>
        <taxon>Eukaryota</taxon>
        <taxon>Metazoa</taxon>
        <taxon>Chordata</taxon>
        <taxon>Craniata</taxon>
        <taxon>Vertebrata</taxon>
        <taxon>Euteleostomi</taxon>
        <taxon>Archelosauria</taxon>
        <taxon>Archosauria</taxon>
        <taxon>Dinosauria</taxon>
        <taxon>Saurischia</taxon>
        <taxon>Theropoda</taxon>
        <taxon>Coelurosauria</taxon>
        <taxon>Aves</taxon>
        <taxon>Palaeognathae</taxon>
        <taxon>Tinamiformes</taxon>
        <taxon>Tinamidae</taxon>
        <taxon>Crypturellus</taxon>
    </lineage>
</organism>
<comment type="caution">
    <text evidence="2">The sequence shown here is derived from an EMBL/GenBank/DDBJ whole genome shotgun (WGS) entry which is preliminary data.</text>
</comment>
<reference evidence="2 3" key="1">
    <citation type="submission" date="2019-09" db="EMBL/GenBank/DDBJ databases">
        <title>Bird 10,000 Genomes (B10K) Project - Family phase.</title>
        <authorList>
            <person name="Zhang G."/>
        </authorList>
    </citation>
    <scope>NUCLEOTIDE SEQUENCE [LARGE SCALE GENOMIC DNA]</scope>
    <source>
        <strain evidence="2">B10K-MSB-42743</strain>
        <tissue evidence="2">Heart</tissue>
    </source>
</reference>
<feature type="non-terminal residue" evidence="2">
    <location>
        <position position="63"/>
    </location>
</feature>
<evidence type="ECO:0000313" key="3">
    <source>
        <dbReference type="Proteomes" id="UP000545332"/>
    </source>
</evidence>
<evidence type="ECO:0000256" key="1">
    <source>
        <dbReference type="SAM" id="Phobius"/>
    </source>
</evidence>
<dbReference type="OrthoDB" id="6284217at2759"/>
<accession>A0A7K4JXD5</accession>
<dbReference type="EMBL" id="VWPX01001201">
    <property type="protein sequence ID" value="NWI08765.1"/>
    <property type="molecule type" value="Genomic_DNA"/>
</dbReference>
<feature type="non-terminal residue" evidence="2">
    <location>
        <position position="1"/>
    </location>
</feature>
<protein>
    <submittedName>
        <fullName evidence="2">MALD2 protein</fullName>
    </submittedName>
</protein>
<feature type="transmembrane region" description="Helical" evidence="1">
    <location>
        <begin position="33"/>
        <end position="54"/>
    </location>
</feature>
<dbReference type="AlphaFoldDB" id="A0A7K4JXD5"/>
<keyword evidence="1" id="KW-0472">Membrane</keyword>
<evidence type="ECO:0000313" key="2">
    <source>
        <dbReference type="EMBL" id="NWI08765.1"/>
    </source>
</evidence>
<dbReference type="Proteomes" id="UP000545332">
    <property type="component" value="Unassembled WGS sequence"/>
</dbReference>
<sequence>AYVDTVTLGGRCSWPPAAGPLLGALCRLAGGQAAALVFLFLTALLYLAGSAVCIKMSRCQAAR</sequence>
<name>A0A7K4JXD5_9AVES</name>
<keyword evidence="3" id="KW-1185">Reference proteome</keyword>
<proteinExistence type="predicted"/>
<keyword evidence="1" id="KW-1133">Transmembrane helix</keyword>